<accession>A0A8S9X931</accession>
<feature type="compositionally biased region" description="Basic and acidic residues" evidence="1">
    <location>
        <begin position="161"/>
        <end position="195"/>
    </location>
</feature>
<dbReference type="EMBL" id="WIXP02000009">
    <property type="protein sequence ID" value="KAF6205497.1"/>
    <property type="molecule type" value="Genomic_DNA"/>
</dbReference>
<protein>
    <submittedName>
        <fullName evidence="3">Uncharacterized protein</fullName>
    </submittedName>
</protein>
<evidence type="ECO:0000256" key="2">
    <source>
        <dbReference type="SAM" id="SignalP"/>
    </source>
</evidence>
<reference evidence="3" key="1">
    <citation type="journal article" date="2021" name="Mol. Ecol. Resour.">
        <title>Apolygus lucorum genome provides insights into omnivorousness and mesophyll feeding.</title>
        <authorList>
            <person name="Liu Y."/>
            <person name="Liu H."/>
            <person name="Wang H."/>
            <person name="Huang T."/>
            <person name="Liu B."/>
            <person name="Yang B."/>
            <person name="Yin L."/>
            <person name="Li B."/>
            <person name="Zhang Y."/>
            <person name="Zhang S."/>
            <person name="Jiang F."/>
            <person name="Zhang X."/>
            <person name="Ren Y."/>
            <person name="Wang B."/>
            <person name="Wang S."/>
            <person name="Lu Y."/>
            <person name="Wu K."/>
            <person name="Fan W."/>
            <person name="Wang G."/>
        </authorList>
    </citation>
    <scope>NUCLEOTIDE SEQUENCE</scope>
    <source>
        <strain evidence="3">12Hb</strain>
    </source>
</reference>
<evidence type="ECO:0000256" key="1">
    <source>
        <dbReference type="SAM" id="MobiDB-lite"/>
    </source>
</evidence>
<feature type="chain" id="PRO_5035730562" evidence="2">
    <location>
        <begin position="24"/>
        <end position="267"/>
    </location>
</feature>
<comment type="caution">
    <text evidence="3">The sequence shown here is derived from an EMBL/GenBank/DDBJ whole genome shotgun (WGS) entry which is preliminary data.</text>
</comment>
<dbReference type="AlphaFoldDB" id="A0A8S9X931"/>
<dbReference type="Proteomes" id="UP000466442">
    <property type="component" value="Linkage Group LG9"/>
</dbReference>
<feature type="region of interest" description="Disordered" evidence="1">
    <location>
        <begin position="161"/>
        <end position="225"/>
    </location>
</feature>
<gene>
    <name evidence="3" type="ORF">GE061_019670</name>
</gene>
<evidence type="ECO:0000313" key="4">
    <source>
        <dbReference type="Proteomes" id="UP000466442"/>
    </source>
</evidence>
<evidence type="ECO:0000313" key="3">
    <source>
        <dbReference type="EMBL" id="KAF6205497.1"/>
    </source>
</evidence>
<keyword evidence="4" id="KW-1185">Reference proteome</keyword>
<name>A0A8S9X931_APOLU</name>
<organism evidence="3 4">
    <name type="scientific">Apolygus lucorum</name>
    <name type="common">Small green plant bug</name>
    <name type="synonym">Lygocoris lucorum</name>
    <dbReference type="NCBI Taxonomy" id="248454"/>
    <lineage>
        <taxon>Eukaryota</taxon>
        <taxon>Metazoa</taxon>
        <taxon>Ecdysozoa</taxon>
        <taxon>Arthropoda</taxon>
        <taxon>Hexapoda</taxon>
        <taxon>Insecta</taxon>
        <taxon>Pterygota</taxon>
        <taxon>Neoptera</taxon>
        <taxon>Paraneoptera</taxon>
        <taxon>Hemiptera</taxon>
        <taxon>Heteroptera</taxon>
        <taxon>Panheteroptera</taxon>
        <taxon>Cimicomorpha</taxon>
        <taxon>Miridae</taxon>
        <taxon>Mirini</taxon>
        <taxon>Apolygus</taxon>
    </lineage>
</organism>
<sequence length="267" mass="28109">MAAILTRATIVLFYHMFLQFSSCFACHEGSNPCGSAGCVSFGDEEQNQCLECPEVHVETCSNPCMMKTQAFTVPKSYCSAPYCSIPAPQQMCAPPPPIFASTTCYSTSCSNKGPRSPPPPPPPPRPMQQMDPRCCCSYQYPQMASPAPSYCVQSVVVGGKADTKKDDDKDKEGGEGKDKGKPDDDVGRGSNKPDNRTGTPGRGDSEVGNPGTRGRGPGAGLAWDPFRLTGGLGGGGLGGFAGLPGLLASGLKWPFPGLPKEEDSCKR</sequence>
<proteinExistence type="predicted"/>
<feature type="signal peptide" evidence="2">
    <location>
        <begin position="1"/>
        <end position="23"/>
    </location>
</feature>
<keyword evidence="2" id="KW-0732">Signal</keyword>
<feature type="region of interest" description="Disordered" evidence="1">
    <location>
        <begin position="246"/>
        <end position="267"/>
    </location>
</feature>